<evidence type="ECO:0000259" key="4">
    <source>
        <dbReference type="PROSITE" id="PS01124"/>
    </source>
</evidence>
<dbReference type="PROSITE" id="PS01124">
    <property type="entry name" value="HTH_ARAC_FAMILY_2"/>
    <property type="match status" value="1"/>
</dbReference>
<keyword evidence="1" id="KW-0805">Transcription regulation</keyword>
<dbReference type="SMART" id="SM00342">
    <property type="entry name" value="HTH_ARAC"/>
    <property type="match status" value="1"/>
</dbReference>
<proteinExistence type="predicted"/>
<dbReference type="SUPFAM" id="SSF46689">
    <property type="entry name" value="Homeodomain-like"/>
    <property type="match status" value="1"/>
</dbReference>
<evidence type="ECO:0000256" key="1">
    <source>
        <dbReference type="ARBA" id="ARBA00023015"/>
    </source>
</evidence>
<dbReference type="EMBL" id="JAEUGD010000004">
    <property type="protein sequence ID" value="MBL6445086.1"/>
    <property type="molecule type" value="Genomic_DNA"/>
</dbReference>
<organism evidence="5 6">
    <name type="scientific">Fulvivirga marina</name>
    <dbReference type="NCBI Taxonomy" id="2494733"/>
    <lineage>
        <taxon>Bacteria</taxon>
        <taxon>Pseudomonadati</taxon>
        <taxon>Bacteroidota</taxon>
        <taxon>Cytophagia</taxon>
        <taxon>Cytophagales</taxon>
        <taxon>Fulvivirgaceae</taxon>
        <taxon>Fulvivirga</taxon>
    </lineage>
</organism>
<dbReference type="GO" id="GO:0043565">
    <property type="term" value="F:sequence-specific DNA binding"/>
    <property type="evidence" value="ECO:0007669"/>
    <property type="project" value="InterPro"/>
</dbReference>
<dbReference type="Pfam" id="PF12833">
    <property type="entry name" value="HTH_18"/>
    <property type="match status" value="1"/>
</dbReference>
<evidence type="ECO:0000256" key="3">
    <source>
        <dbReference type="ARBA" id="ARBA00023163"/>
    </source>
</evidence>
<sequence length="109" mass="12786">MIERDTFVSDILDLLYAFHTEQRRVDFYAEKMNLSVKTLSRKVKDKLQVSIGQLIRQEIIKTSKKYLKIGMSVNEIARTLNFEEPNHFTAFFKQYVGVPPSDYPNPKVQ</sequence>
<evidence type="ECO:0000313" key="6">
    <source>
        <dbReference type="Proteomes" id="UP000614216"/>
    </source>
</evidence>
<gene>
    <name evidence="5" type="ORF">JMN32_02125</name>
</gene>
<dbReference type="Proteomes" id="UP000614216">
    <property type="component" value="Unassembled WGS sequence"/>
</dbReference>
<keyword evidence="2" id="KW-0238">DNA-binding</keyword>
<dbReference type="Gene3D" id="1.10.10.60">
    <property type="entry name" value="Homeodomain-like"/>
    <property type="match status" value="1"/>
</dbReference>
<dbReference type="GO" id="GO:0003700">
    <property type="term" value="F:DNA-binding transcription factor activity"/>
    <property type="evidence" value="ECO:0007669"/>
    <property type="project" value="InterPro"/>
</dbReference>
<evidence type="ECO:0000256" key="2">
    <source>
        <dbReference type="ARBA" id="ARBA00023125"/>
    </source>
</evidence>
<reference evidence="5" key="1">
    <citation type="submission" date="2021-01" db="EMBL/GenBank/DDBJ databases">
        <title>Fulvivirga kasyanovii gen. nov., sp nov., a novel member of the phylum Bacteroidetes isolated from seawater in a mussel farm.</title>
        <authorList>
            <person name="Zhao L.-H."/>
            <person name="Wang Z.-J."/>
        </authorList>
    </citation>
    <scope>NUCLEOTIDE SEQUENCE</scope>
    <source>
        <strain evidence="5">29W222</strain>
    </source>
</reference>
<dbReference type="InterPro" id="IPR018060">
    <property type="entry name" value="HTH_AraC"/>
</dbReference>
<accession>A0A937FVL5</accession>
<protein>
    <submittedName>
        <fullName evidence="5">AraC family transcriptional regulator</fullName>
    </submittedName>
</protein>
<feature type="domain" description="HTH araC/xylS-type" evidence="4">
    <location>
        <begin position="9"/>
        <end position="106"/>
    </location>
</feature>
<dbReference type="AlphaFoldDB" id="A0A937FVL5"/>
<dbReference type="InterPro" id="IPR009057">
    <property type="entry name" value="Homeodomain-like_sf"/>
</dbReference>
<comment type="caution">
    <text evidence="5">The sequence shown here is derived from an EMBL/GenBank/DDBJ whole genome shotgun (WGS) entry which is preliminary data.</text>
</comment>
<name>A0A937FVL5_9BACT</name>
<evidence type="ECO:0000313" key="5">
    <source>
        <dbReference type="EMBL" id="MBL6445086.1"/>
    </source>
</evidence>
<dbReference type="PANTHER" id="PTHR43280:SF32">
    <property type="entry name" value="TRANSCRIPTIONAL REGULATORY PROTEIN"/>
    <property type="match status" value="1"/>
</dbReference>
<dbReference type="RefSeq" id="WP_202854629.1">
    <property type="nucleotide sequence ID" value="NZ_JAEUGD010000004.1"/>
</dbReference>
<dbReference type="PANTHER" id="PTHR43280">
    <property type="entry name" value="ARAC-FAMILY TRANSCRIPTIONAL REGULATOR"/>
    <property type="match status" value="1"/>
</dbReference>
<keyword evidence="6" id="KW-1185">Reference proteome</keyword>
<keyword evidence="3" id="KW-0804">Transcription</keyword>